<organism evidence="1">
    <name type="scientific">uncultured Caudovirales phage</name>
    <dbReference type="NCBI Taxonomy" id="2100421"/>
    <lineage>
        <taxon>Viruses</taxon>
        <taxon>Duplodnaviria</taxon>
        <taxon>Heunggongvirae</taxon>
        <taxon>Uroviricota</taxon>
        <taxon>Caudoviricetes</taxon>
        <taxon>Peduoviridae</taxon>
        <taxon>Maltschvirus</taxon>
        <taxon>Maltschvirus maltsch</taxon>
    </lineage>
</organism>
<proteinExistence type="predicted"/>
<sequence>MNSYDFIHKWTKYVNYTTYTIYNKIEFFIVVYSPYVINYIKYREEDYPYIFIKERQDLKLFKKDLIKITYNGDLL</sequence>
<gene>
    <name evidence="1" type="ORF">UFOVP1_39</name>
</gene>
<reference evidence="1" key="1">
    <citation type="submission" date="2020-04" db="EMBL/GenBank/DDBJ databases">
        <authorList>
            <person name="Chiriac C."/>
            <person name="Salcher M."/>
            <person name="Ghai R."/>
            <person name="Kavagutti S V."/>
        </authorList>
    </citation>
    <scope>NUCLEOTIDE SEQUENCE</scope>
</reference>
<name>A0A6J5KL36_9CAUD</name>
<evidence type="ECO:0000313" key="1">
    <source>
        <dbReference type="EMBL" id="CAB4120929.1"/>
    </source>
</evidence>
<dbReference type="EMBL" id="LR796139">
    <property type="protein sequence ID" value="CAB4120929.1"/>
    <property type="molecule type" value="Genomic_DNA"/>
</dbReference>
<accession>A0A6J5KL36</accession>
<protein>
    <submittedName>
        <fullName evidence="1">Uncharacterized protein</fullName>
    </submittedName>
</protein>